<evidence type="ECO:0000313" key="1">
    <source>
        <dbReference type="EMBL" id="QVL29981.1"/>
    </source>
</evidence>
<keyword evidence="2" id="KW-1185">Reference proteome</keyword>
<dbReference type="KEGG" id="tsph:KIH39_14015"/>
<dbReference type="EMBL" id="CP074694">
    <property type="protein sequence ID" value="QVL29981.1"/>
    <property type="molecule type" value="Genomic_DNA"/>
</dbReference>
<protein>
    <submittedName>
        <fullName evidence="1">Uncharacterized protein</fullName>
    </submittedName>
</protein>
<evidence type="ECO:0000313" key="2">
    <source>
        <dbReference type="Proteomes" id="UP000676194"/>
    </source>
</evidence>
<proteinExistence type="predicted"/>
<dbReference type="RefSeq" id="WP_213493863.1">
    <property type="nucleotide sequence ID" value="NZ_CP074694.1"/>
</dbReference>
<organism evidence="1 2">
    <name type="scientific">Telmatocola sphagniphila</name>
    <dbReference type="NCBI Taxonomy" id="1123043"/>
    <lineage>
        <taxon>Bacteria</taxon>
        <taxon>Pseudomonadati</taxon>
        <taxon>Planctomycetota</taxon>
        <taxon>Planctomycetia</taxon>
        <taxon>Gemmatales</taxon>
        <taxon>Gemmataceae</taxon>
    </lineage>
</organism>
<dbReference type="Proteomes" id="UP000676194">
    <property type="component" value="Chromosome"/>
</dbReference>
<dbReference type="AlphaFoldDB" id="A0A8E6EWC3"/>
<sequence>MEKVSKTYKNITGLDVLRNIALIQGGKIVEYH</sequence>
<name>A0A8E6EWC3_9BACT</name>
<gene>
    <name evidence="1" type="ORF">KIH39_14015</name>
</gene>
<accession>A0A8E6EWC3</accession>
<reference evidence="1" key="1">
    <citation type="submission" date="2021-05" db="EMBL/GenBank/DDBJ databases">
        <title>Complete genome sequence of the cellulolytic planctomycete Telmatocola sphagniphila SP2T and characterization of the first cellulase from planctomycetes.</title>
        <authorList>
            <person name="Rakitin A.L."/>
            <person name="Beletsky A.V."/>
            <person name="Naumoff D.G."/>
            <person name="Kulichevskaya I.S."/>
            <person name="Mardanov A.V."/>
            <person name="Ravin N.V."/>
            <person name="Dedysh S.N."/>
        </authorList>
    </citation>
    <scope>NUCLEOTIDE SEQUENCE</scope>
    <source>
        <strain evidence="1">SP2T</strain>
    </source>
</reference>